<keyword evidence="6" id="KW-1185">Reference proteome</keyword>
<dbReference type="PANTHER" id="PTHR33154:SF28">
    <property type="entry name" value="HTH-TYPE TRANSCRIPTIONAL REGULATOR YGAV-RELATED"/>
    <property type="match status" value="1"/>
</dbReference>
<dbReference type="InterPro" id="IPR051081">
    <property type="entry name" value="HTH_MetalResp_TranReg"/>
</dbReference>
<evidence type="ECO:0000313" key="6">
    <source>
        <dbReference type="Proteomes" id="UP000317938"/>
    </source>
</evidence>
<dbReference type="CDD" id="cd00090">
    <property type="entry name" value="HTH_ARSR"/>
    <property type="match status" value="1"/>
</dbReference>
<dbReference type="SUPFAM" id="SSF46785">
    <property type="entry name" value="Winged helix' DNA-binding domain"/>
    <property type="match status" value="1"/>
</dbReference>
<evidence type="ECO:0000256" key="2">
    <source>
        <dbReference type="ARBA" id="ARBA00023125"/>
    </source>
</evidence>
<reference evidence="5 6" key="1">
    <citation type="submission" date="2019-07" db="EMBL/GenBank/DDBJ databases">
        <title>Diversity of Bacteria from Kongsfjorden, Arctic.</title>
        <authorList>
            <person name="Yu Y."/>
        </authorList>
    </citation>
    <scope>NUCLEOTIDE SEQUENCE [LARGE SCALE GENOMIC DNA]</scope>
    <source>
        <strain evidence="5 6">SM1927</strain>
    </source>
</reference>
<proteinExistence type="predicted"/>
<dbReference type="EMBL" id="VNFF01000026">
    <property type="protein sequence ID" value="TVU80337.1"/>
    <property type="molecule type" value="Genomic_DNA"/>
</dbReference>
<name>A0ABY3F8F8_9GAMM</name>
<evidence type="ECO:0000313" key="5">
    <source>
        <dbReference type="EMBL" id="TVU80337.1"/>
    </source>
</evidence>
<accession>A0ABY3F8F8</accession>
<evidence type="ECO:0000256" key="1">
    <source>
        <dbReference type="ARBA" id="ARBA00023015"/>
    </source>
</evidence>
<dbReference type="NCBIfam" id="NF033788">
    <property type="entry name" value="HTH_metalloreg"/>
    <property type="match status" value="1"/>
</dbReference>
<dbReference type="SMART" id="SM00418">
    <property type="entry name" value="HTH_ARSR"/>
    <property type="match status" value="1"/>
</dbReference>
<dbReference type="InterPro" id="IPR036388">
    <property type="entry name" value="WH-like_DNA-bd_sf"/>
</dbReference>
<dbReference type="InterPro" id="IPR036390">
    <property type="entry name" value="WH_DNA-bd_sf"/>
</dbReference>
<keyword evidence="3" id="KW-0804">Transcription</keyword>
<protein>
    <submittedName>
        <fullName evidence="5">Winged helix-turn-helix transcriptional regulator</fullName>
    </submittedName>
</protein>
<gene>
    <name evidence="5" type="ORF">FQP85_20150</name>
</gene>
<dbReference type="PANTHER" id="PTHR33154">
    <property type="entry name" value="TRANSCRIPTIONAL REGULATOR, ARSR FAMILY"/>
    <property type="match status" value="1"/>
</dbReference>
<dbReference type="PRINTS" id="PR00778">
    <property type="entry name" value="HTHARSR"/>
</dbReference>
<evidence type="ECO:0000256" key="3">
    <source>
        <dbReference type="ARBA" id="ARBA00023163"/>
    </source>
</evidence>
<dbReference type="PROSITE" id="PS50987">
    <property type="entry name" value="HTH_ARSR_2"/>
    <property type="match status" value="1"/>
</dbReference>
<dbReference type="RefSeq" id="WP_087532521.1">
    <property type="nucleotide sequence ID" value="NZ_VNFF01000026.1"/>
</dbReference>
<organism evidence="5 6">
    <name type="scientific">Pseudoalteromonas neustonica</name>
    <dbReference type="NCBI Taxonomy" id="1840331"/>
    <lineage>
        <taxon>Bacteria</taxon>
        <taxon>Pseudomonadati</taxon>
        <taxon>Pseudomonadota</taxon>
        <taxon>Gammaproteobacteria</taxon>
        <taxon>Alteromonadales</taxon>
        <taxon>Pseudoalteromonadaceae</taxon>
        <taxon>Pseudoalteromonas</taxon>
    </lineage>
</organism>
<feature type="domain" description="HTH arsR-type" evidence="4">
    <location>
        <begin position="7"/>
        <end position="100"/>
    </location>
</feature>
<keyword evidence="1" id="KW-0805">Transcription regulation</keyword>
<keyword evidence="2" id="KW-0238">DNA-binding</keyword>
<dbReference type="Gene3D" id="1.10.10.10">
    <property type="entry name" value="Winged helix-like DNA-binding domain superfamily/Winged helix DNA-binding domain"/>
    <property type="match status" value="1"/>
</dbReference>
<dbReference type="Proteomes" id="UP000317938">
    <property type="component" value="Unassembled WGS sequence"/>
</dbReference>
<sequence>MSINFAAMATNVERAEQLLKILANKNRLMILCSLQEREMSVSELNESIPLAQSALSQHLAALRKANIVNTRRDGQTIFYRVIDENAQAMLATLYGLFCKD</sequence>
<evidence type="ECO:0000259" key="4">
    <source>
        <dbReference type="PROSITE" id="PS50987"/>
    </source>
</evidence>
<comment type="caution">
    <text evidence="5">The sequence shown here is derived from an EMBL/GenBank/DDBJ whole genome shotgun (WGS) entry which is preliminary data.</text>
</comment>
<dbReference type="InterPro" id="IPR011991">
    <property type="entry name" value="ArsR-like_HTH"/>
</dbReference>
<dbReference type="Pfam" id="PF01022">
    <property type="entry name" value="HTH_5"/>
    <property type="match status" value="1"/>
</dbReference>
<dbReference type="InterPro" id="IPR001845">
    <property type="entry name" value="HTH_ArsR_DNA-bd_dom"/>
</dbReference>